<dbReference type="RefSeq" id="WP_399656954.1">
    <property type="nucleotide sequence ID" value="NZ_JBITYG010000015.1"/>
</dbReference>
<proteinExistence type="inferred from homology"/>
<evidence type="ECO:0000256" key="5">
    <source>
        <dbReference type="HAMAP-Rule" id="MF_01962"/>
    </source>
</evidence>
<dbReference type="NCBIfam" id="NF006850">
    <property type="entry name" value="PRK09358.1-6"/>
    <property type="match status" value="1"/>
</dbReference>
<dbReference type="InterPro" id="IPR028892">
    <property type="entry name" value="ADE"/>
</dbReference>
<feature type="binding site" evidence="5">
    <location>
        <position position="270"/>
    </location>
    <ligand>
        <name>Zn(2+)</name>
        <dbReference type="ChEBI" id="CHEBI:29105"/>
        <note>catalytic</note>
    </ligand>
</feature>
<keyword evidence="2 5" id="KW-0378">Hydrolase</keyword>
<feature type="binding site" evidence="5">
    <location>
        <position position="189"/>
    </location>
    <ligand>
        <name>Zn(2+)</name>
        <dbReference type="ChEBI" id="CHEBI:29105"/>
        <note>catalytic</note>
    </ligand>
</feature>
<accession>A0ABW8CHJ6</accession>
<keyword evidence="8" id="KW-1185">Reference proteome</keyword>
<dbReference type="SUPFAM" id="SSF51556">
    <property type="entry name" value="Metallo-dependent hydrolases"/>
    <property type="match status" value="1"/>
</dbReference>
<evidence type="ECO:0000313" key="8">
    <source>
        <dbReference type="Proteomes" id="UP001614394"/>
    </source>
</evidence>
<dbReference type="InterPro" id="IPR006330">
    <property type="entry name" value="Ado/ade_deaminase"/>
</dbReference>
<evidence type="ECO:0000256" key="4">
    <source>
        <dbReference type="ARBA" id="ARBA00023080"/>
    </source>
</evidence>
<reference evidence="7 8" key="1">
    <citation type="submission" date="2024-10" db="EMBL/GenBank/DDBJ databases">
        <title>The Natural Products Discovery Center: Release of the First 8490 Sequenced Strains for Exploring Actinobacteria Biosynthetic Diversity.</title>
        <authorList>
            <person name="Kalkreuter E."/>
            <person name="Kautsar S.A."/>
            <person name="Yang D."/>
            <person name="Bader C.D."/>
            <person name="Teijaro C.N."/>
            <person name="Fluegel L."/>
            <person name="Davis C.M."/>
            <person name="Simpson J.R."/>
            <person name="Lauterbach L."/>
            <person name="Steele A.D."/>
            <person name="Gui C."/>
            <person name="Meng S."/>
            <person name="Li G."/>
            <person name="Viehrig K."/>
            <person name="Ye F."/>
            <person name="Su P."/>
            <person name="Kiefer A.F."/>
            <person name="Nichols A."/>
            <person name="Cepeda A.J."/>
            <person name="Yan W."/>
            <person name="Fan B."/>
            <person name="Jiang Y."/>
            <person name="Adhikari A."/>
            <person name="Zheng C.-J."/>
            <person name="Schuster L."/>
            <person name="Cowan T.M."/>
            <person name="Smanski M.J."/>
            <person name="Chevrette M.G."/>
            <person name="De Carvalho L.P.S."/>
            <person name="Shen B."/>
        </authorList>
    </citation>
    <scope>NUCLEOTIDE SEQUENCE [LARGE SCALE GENOMIC DNA]</scope>
    <source>
        <strain evidence="7 8">NPDC053399</strain>
    </source>
</reference>
<dbReference type="EC" id="3.5.4.2" evidence="5"/>
<dbReference type="Pfam" id="PF00962">
    <property type="entry name" value="A_deaminase"/>
    <property type="match status" value="1"/>
</dbReference>
<feature type="binding site" evidence="5">
    <location>
        <position position="11"/>
    </location>
    <ligand>
        <name>Zn(2+)</name>
        <dbReference type="ChEBI" id="CHEBI:29105"/>
        <note>catalytic</note>
    </ligand>
</feature>
<feature type="site" description="Important for catalytic activity" evidence="5">
    <location>
        <position position="213"/>
    </location>
</feature>
<dbReference type="Gene3D" id="3.20.20.140">
    <property type="entry name" value="Metal-dependent hydrolases"/>
    <property type="match status" value="1"/>
</dbReference>
<evidence type="ECO:0000256" key="1">
    <source>
        <dbReference type="ARBA" id="ARBA00022723"/>
    </source>
</evidence>
<comment type="caution">
    <text evidence="7">The sequence shown here is derived from an EMBL/GenBank/DDBJ whole genome shotgun (WGS) entry which is preliminary data.</text>
</comment>
<evidence type="ECO:0000256" key="2">
    <source>
        <dbReference type="ARBA" id="ARBA00022801"/>
    </source>
</evidence>
<keyword evidence="3 5" id="KW-0862">Zinc</keyword>
<name>A0ABW8CHJ6_9ACTN</name>
<dbReference type="NCBIfam" id="TIGR01430">
    <property type="entry name" value="aden_deam"/>
    <property type="match status" value="1"/>
</dbReference>
<protein>
    <recommendedName>
        <fullName evidence="5">Adenine deaminase</fullName>
        <shortName evidence="5">ADE</shortName>
        <ecNumber evidence="5">3.5.4.2</ecNumber>
    </recommendedName>
    <alternativeName>
        <fullName evidence="5">Adenine aminohydrolase</fullName>
        <shortName evidence="5">AAH</shortName>
    </alternativeName>
</protein>
<dbReference type="InterPro" id="IPR001365">
    <property type="entry name" value="A_deaminase_dom"/>
</dbReference>
<evidence type="ECO:0000259" key="6">
    <source>
        <dbReference type="Pfam" id="PF00962"/>
    </source>
</evidence>
<dbReference type="GO" id="GO:0016787">
    <property type="term" value="F:hydrolase activity"/>
    <property type="evidence" value="ECO:0007669"/>
    <property type="project" value="UniProtKB-KW"/>
</dbReference>
<feature type="active site" description="Proton donor" evidence="5">
    <location>
        <position position="192"/>
    </location>
</feature>
<sequence>MPLPKAELHLHIEGTLEPELAFALAARGGISLPYADADELRRAYSFTDLQSFLDLYYALMAVLRTEDDFADLADAYLERAAEQGVRHAEIFFDPQAHTARGVDIGTVIEGLSRALDAGRERHGISTQLIMCFLRDESAQSALDTFEAAKPYLSRISAVGLDSAEVGNPPSKFREVYERAAAEGLRRVAHAGEEGPPAYIWEALDVLGVERVDHGLRSLEDPELVARLVRDRIPLTLCPLSNVRLRCIDRIEDHPLRAMLDAGLLATVNSDDPAYFGGYAGDNYDAVRAALGLDDETLRGLARNSFEAAFLDGDEALRARYLAEVEAYVFD</sequence>
<organism evidence="7 8">
    <name type="scientific">Streptomyces fildesensis</name>
    <dbReference type="NCBI Taxonomy" id="375757"/>
    <lineage>
        <taxon>Bacteria</taxon>
        <taxon>Bacillati</taxon>
        <taxon>Actinomycetota</taxon>
        <taxon>Actinomycetes</taxon>
        <taxon>Kitasatosporales</taxon>
        <taxon>Streptomycetaceae</taxon>
        <taxon>Streptomyces</taxon>
    </lineage>
</organism>
<feature type="binding site" evidence="5">
    <location>
        <position position="271"/>
    </location>
    <ligand>
        <name>substrate</name>
    </ligand>
</feature>
<evidence type="ECO:0000256" key="3">
    <source>
        <dbReference type="ARBA" id="ARBA00022833"/>
    </source>
</evidence>
<dbReference type="InterPro" id="IPR032466">
    <property type="entry name" value="Metal_Hydrolase"/>
</dbReference>
<dbReference type="PANTHER" id="PTHR43114">
    <property type="entry name" value="ADENINE DEAMINASE"/>
    <property type="match status" value="1"/>
</dbReference>
<dbReference type="HAMAP" id="MF_01962">
    <property type="entry name" value="Adenine_deaminase"/>
    <property type="match status" value="1"/>
</dbReference>
<dbReference type="CDD" id="cd01320">
    <property type="entry name" value="ADA"/>
    <property type="match status" value="1"/>
</dbReference>
<comment type="catalytic activity">
    <reaction evidence="5">
        <text>adenine + H2O + H(+) = hypoxanthine + NH4(+)</text>
        <dbReference type="Rhea" id="RHEA:23688"/>
        <dbReference type="ChEBI" id="CHEBI:15377"/>
        <dbReference type="ChEBI" id="CHEBI:15378"/>
        <dbReference type="ChEBI" id="CHEBI:16708"/>
        <dbReference type="ChEBI" id="CHEBI:17368"/>
        <dbReference type="ChEBI" id="CHEBI:28938"/>
        <dbReference type="EC" id="3.5.4.2"/>
    </reaction>
</comment>
<feature type="domain" description="Adenosine deaminase" evidence="6">
    <location>
        <begin position="4"/>
        <end position="315"/>
    </location>
</feature>
<comment type="function">
    <text evidence="5">Catalyzes the hydrolytic deamination of adenine to hypoxanthine. Plays an important role in the purine salvage pathway and in nitrogen catabolism.</text>
</comment>
<evidence type="ECO:0000313" key="7">
    <source>
        <dbReference type="EMBL" id="MFI9105898.1"/>
    </source>
</evidence>
<keyword evidence="1 5" id="KW-0479">Metal-binding</keyword>
<dbReference type="EMBL" id="JBITYG010000015">
    <property type="protein sequence ID" value="MFI9105898.1"/>
    <property type="molecule type" value="Genomic_DNA"/>
</dbReference>
<dbReference type="PANTHER" id="PTHR43114:SF6">
    <property type="entry name" value="ADENINE DEAMINASE"/>
    <property type="match status" value="1"/>
</dbReference>
<dbReference type="Proteomes" id="UP001614394">
    <property type="component" value="Unassembled WGS sequence"/>
</dbReference>
<comment type="similarity">
    <text evidence="5">Belongs to the metallo-dependent hydrolases superfamily. Adenosine and AMP deaminases family. Adenine deaminase type 2 subfamily.</text>
</comment>
<gene>
    <name evidence="7" type="ORF">ACIGXA_35875</name>
</gene>
<feature type="binding site" evidence="5">
    <location>
        <position position="9"/>
    </location>
    <ligand>
        <name>Zn(2+)</name>
        <dbReference type="ChEBI" id="CHEBI:29105"/>
        <note>catalytic</note>
    </ligand>
</feature>
<comment type="cofactor">
    <cofactor evidence="5">
        <name>Zn(2+)</name>
        <dbReference type="ChEBI" id="CHEBI:29105"/>
    </cofactor>
    <text evidence="5">Binds 1 zinc ion per subunit.</text>
</comment>
<keyword evidence="4 5" id="KW-0546">Nucleotide metabolism</keyword>